<reference evidence="3 4" key="1">
    <citation type="submission" date="2016-10" db="EMBL/GenBank/DDBJ databases">
        <authorList>
            <person name="de Groot N.N."/>
        </authorList>
    </citation>
    <scope>NUCLEOTIDE SEQUENCE [LARGE SCALE GENOMIC DNA]</scope>
    <source>
        <strain evidence="3 4">DSM 25294</strain>
    </source>
</reference>
<dbReference type="Proteomes" id="UP000199382">
    <property type="component" value="Unassembled WGS sequence"/>
</dbReference>
<sequence>MDLLTANDRPGEYPGSYHASIARQLPPFPKAEGTMRADVCIIGAGYTGLSAALHLRQRGYDVVVLEAQRVGFGASGRNGGHVTAGQRIEQDDLEAMMGKETAHKLWDIGNQAVDLVRTLSRDPAVETDFHDGIIHADHRARHVAHGHAYARKLQEEYGYDLIRPLDRDEMRHMVGSPAYHGGTLDMGSGHIDPLQFALGLARMAVSAGARIFEASKVTHIEEGEPARVRTESAEVTADHVILGCNGYLGGLNAHVAARVMPINNFVATTEPMSPEEQESLIRDNHAVSDSKFVVNYFRFSDDHRLIFGGGESYGYRFPSDIRAKVMKPMLEIYPQLKGAKLSHAWGGTLAITMNRMPHFARLAGNILSFSGYSGHGLALGTLAGQIAAETVAGQAERFDVMASVPTPRFPGGATLRSPLLVLAMLWYSMRDKL</sequence>
<dbReference type="RefSeq" id="WP_093148297.1">
    <property type="nucleotide sequence ID" value="NZ_FNEK01000002.1"/>
</dbReference>
<dbReference type="Gene3D" id="3.50.50.60">
    <property type="entry name" value="FAD/NAD(P)-binding domain"/>
    <property type="match status" value="1"/>
</dbReference>
<dbReference type="GO" id="GO:0016491">
    <property type="term" value="F:oxidoreductase activity"/>
    <property type="evidence" value="ECO:0007669"/>
    <property type="project" value="UniProtKB-KW"/>
</dbReference>
<evidence type="ECO:0000259" key="2">
    <source>
        <dbReference type="Pfam" id="PF01266"/>
    </source>
</evidence>
<evidence type="ECO:0000313" key="4">
    <source>
        <dbReference type="Proteomes" id="UP000199382"/>
    </source>
</evidence>
<keyword evidence="4" id="KW-1185">Reference proteome</keyword>
<dbReference type="GO" id="GO:0005737">
    <property type="term" value="C:cytoplasm"/>
    <property type="evidence" value="ECO:0007669"/>
    <property type="project" value="TreeGrafter"/>
</dbReference>
<dbReference type="InterPro" id="IPR006076">
    <property type="entry name" value="FAD-dep_OxRdtase"/>
</dbReference>
<keyword evidence="1" id="KW-0560">Oxidoreductase</keyword>
<accession>A0A1G8K1U3</accession>
<dbReference type="Pfam" id="PF01266">
    <property type="entry name" value="DAO"/>
    <property type="match status" value="1"/>
</dbReference>
<dbReference type="InterPro" id="IPR036188">
    <property type="entry name" value="FAD/NAD-bd_sf"/>
</dbReference>
<dbReference type="OrthoDB" id="9806601at2"/>
<dbReference type="Gene3D" id="3.30.9.10">
    <property type="entry name" value="D-Amino Acid Oxidase, subunit A, domain 2"/>
    <property type="match status" value="1"/>
</dbReference>
<dbReference type="PANTHER" id="PTHR13847:SF281">
    <property type="entry name" value="FAD DEPENDENT OXIDOREDUCTASE DOMAIN-CONTAINING PROTEIN"/>
    <property type="match status" value="1"/>
</dbReference>
<dbReference type="AlphaFoldDB" id="A0A1G8K1U3"/>
<name>A0A1G8K1U3_9RHOB</name>
<dbReference type="STRING" id="571298.SAMN04488026_1002120"/>
<evidence type="ECO:0000256" key="1">
    <source>
        <dbReference type="ARBA" id="ARBA00023002"/>
    </source>
</evidence>
<gene>
    <name evidence="3" type="ORF">SAMN04488026_1002120</name>
</gene>
<dbReference type="PANTHER" id="PTHR13847">
    <property type="entry name" value="SARCOSINE DEHYDROGENASE-RELATED"/>
    <property type="match status" value="1"/>
</dbReference>
<proteinExistence type="predicted"/>
<organism evidence="3 4">
    <name type="scientific">Aliiruegeria lutimaris</name>
    <dbReference type="NCBI Taxonomy" id="571298"/>
    <lineage>
        <taxon>Bacteria</taxon>
        <taxon>Pseudomonadati</taxon>
        <taxon>Pseudomonadota</taxon>
        <taxon>Alphaproteobacteria</taxon>
        <taxon>Rhodobacterales</taxon>
        <taxon>Roseobacteraceae</taxon>
        <taxon>Aliiruegeria</taxon>
    </lineage>
</organism>
<evidence type="ECO:0000313" key="3">
    <source>
        <dbReference type="EMBL" id="SDI37359.1"/>
    </source>
</evidence>
<protein>
    <submittedName>
        <fullName evidence="3">Gamma-glutamylputrescine oxidase</fullName>
    </submittedName>
</protein>
<dbReference type="SUPFAM" id="SSF51905">
    <property type="entry name" value="FAD/NAD(P)-binding domain"/>
    <property type="match status" value="1"/>
</dbReference>
<dbReference type="EMBL" id="FNEK01000002">
    <property type="protein sequence ID" value="SDI37359.1"/>
    <property type="molecule type" value="Genomic_DNA"/>
</dbReference>
<feature type="domain" description="FAD dependent oxidoreductase" evidence="2">
    <location>
        <begin position="38"/>
        <end position="389"/>
    </location>
</feature>